<evidence type="ECO:0000259" key="9">
    <source>
        <dbReference type="PROSITE" id="PS50111"/>
    </source>
</evidence>
<keyword evidence="3 5" id="KW-0807">Transducer</keyword>
<comment type="caution">
    <text evidence="10">The sequence shown here is derived from an EMBL/GenBank/DDBJ whole genome shotgun (WGS) entry which is preliminary data.</text>
</comment>
<keyword evidence="6" id="KW-0175">Coiled coil</keyword>
<proteinExistence type="inferred from homology"/>
<dbReference type="SMART" id="SM00283">
    <property type="entry name" value="MA"/>
    <property type="match status" value="1"/>
</dbReference>
<dbReference type="InterPro" id="IPR004090">
    <property type="entry name" value="Chemotax_Me-accpt_rcpt"/>
</dbReference>
<reference evidence="10 11" key="1">
    <citation type="journal article" date="2019" name="ISME J.">
        <title>Insights into ecological role of a new deltaproteobacterial order Candidatus Acidulodesulfobacterales by metagenomics and metatranscriptomics.</title>
        <authorList>
            <person name="Tan S."/>
            <person name="Liu J."/>
            <person name="Fang Y."/>
            <person name="Hedlund B.P."/>
            <person name="Lian Z.H."/>
            <person name="Huang L.Y."/>
            <person name="Li J.T."/>
            <person name="Huang L.N."/>
            <person name="Li W.J."/>
            <person name="Jiang H.C."/>
            <person name="Dong H.L."/>
            <person name="Shu W.S."/>
        </authorList>
    </citation>
    <scope>NUCLEOTIDE SEQUENCE [LARGE SCALE GENOMIC DNA]</scope>
    <source>
        <strain evidence="10">AP1</strain>
    </source>
</reference>
<organism evidence="10 11">
    <name type="scientific">Candidatus Acididesulfobacter diazotrophicus</name>
    <dbReference type="NCBI Taxonomy" id="2597226"/>
    <lineage>
        <taxon>Bacteria</taxon>
        <taxon>Deltaproteobacteria</taxon>
        <taxon>Candidatus Acidulodesulfobacterales</taxon>
        <taxon>Candidatus Acididesulfobacter</taxon>
    </lineage>
</organism>
<dbReference type="Pfam" id="PF12974">
    <property type="entry name" value="Phosphonate-bd"/>
    <property type="match status" value="1"/>
</dbReference>
<dbReference type="GO" id="GO:0055085">
    <property type="term" value="P:transmembrane transport"/>
    <property type="evidence" value="ECO:0007669"/>
    <property type="project" value="InterPro"/>
</dbReference>
<evidence type="ECO:0000256" key="3">
    <source>
        <dbReference type="ARBA" id="ARBA00023224"/>
    </source>
</evidence>
<dbReference type="EMBL" id="SGBB01000001">
    <property type="protein sequence ID" value="RZD19574.1"/>
    <property type="molecule type" value="Genomic_DNA"/>
</dbReference>
<feature type="region of interest" description="Disordered" evidence="7">
    <location>
        <begin position="176"/>
        <end position="196"/>
    </location>
</feature>
<feature type="transmembrane region" description="Helical" evidence="8">
    <location>
        <begin position="56"/>
        <end position="78"/>
    </location>
</feature>
<keyword evidence="8" id="KW-1133">Transmembrane helix</keyword>
<comment type="similarity">
    <text evidence="4">Belongs to the methyl-accepting chemotaxis (MCP) protein family.</text>
</comment>
<evidence type="ECO:0000256" key="2">
    <source>
        <dbReference type="ARBA" id="ARBA00022729"/>
    </source>
</evidence>
<dbReference type="Pfam" id="PF00015">
    <property type="entry name" value="MCPsignal"/>
    <property type="match status" value="1"/>
</dbReference>
<accession>A0A519BQN0</accession>
<evidence type="ECO:0000256" key="7">
    <source>
        <dbReference type="SAM" id="MobiDB-lite"/>
    </source>
</evidence>
<keyword evidence="2" id="KW-0732">Signal</keyword>
<dbReference type="Gene3D" id="1.10.287.950">
    <property type="entry name" value="Methyl-accepting chemotaxis protein"/>
    <property type="match status" value="1"/>
</dbReference>
<keyword evidence="8" id="KW-0812">Transmembrane</keyword>
<dbReference type="GO" id="GO:0043190">
    <property type="term" value="C:ATP-binding cassette (ABC) transporter complex"/>
    <property type="evidence" value="ECO:0007669"/>
    <property type="project" value="InterPro"/>
</dbReference>
<dbReference type="PANTHER" id="PTHR32089:SF112">
    <property type="entry name" value="LYSOZYME-LIKE PROTEIN-RELATED"/>
    <property type="match status" value="1"/>
</dbReference>
<protein>
    <submittedName>
        <fullName evidence="10">Phosphate/phosphite/phosphonate ABC transporter substrate-binding protein</fullName>
    </submittedName>
</protein>
<feature type="coiled-coil region" evidence="6">
    <location>
        <begin position="309"/>
        <end position="371"/>
    </location>
</feature>
<name>A0A519BQN0_9DELT</name>
<evidence type="ECO:0000256" key="1">
    <source>
        <dbReference type="ARBA" id="ARBA00007162"/>
    </source>
</evidence>
<dbReference type="PROSITE" id="PS50111">
    <property type="entry name" value="CHEMOTAXIS_TRANSDUC_2"/>
    <property type="match status" value="1"/>
</dbReference>
<keyword evidence="8" id="KW-0472">Membrane</keyword>
<comment type="similarity">
    <text evidence="1">Belongs to the phosphate/phosphite/phosphonate binding protein family.</text>
</comment>
<gene>
    <name evidence="10" type="primary">phnD</name>
    <name evidence="10" type="ORF">EVG15_01455</name>
</gene>
<dbReference type="InterPro" id="IPR005770">
    <property type="entry name" value="PhnD"/>
</dbReference>
<sequence>MKAVRNMKNRNITKNGNINRNNILNINIINTALIIIFAIIALFILIFSFIQKNYILSFAVIIVAIIYYAGIFINNVIVKAKANKINNFLTDFLTIDKDLRKRLPSSIDLYNIDSKINDLFDYLNDTFQKALDSTNIVAVDANIESGSMEKIYRENESLSVQVASISSAIDEISMSHKEMTKSAKDSQKSSKTSLERATQGNLMIENIIDDIKTVSNSIENLNTTMSELDKRSKEIGDVISLISDIADQTNLLALNAAIEAARAGEQGRGFAVVADEVKKLAERTSKSTSDTRKIIESLLQETSKTVQAIKDAIENVKKISSESVQAEELFSNIMKAASEEKNSIDIIYSSAEQLEIAVAEVEKNLAVVQKVSANTTEAAKKSKIISSSLAKSSNSLKIELCSLKLDLFGIVPLESAIIMKKKFEPLINYLNKSLNLHYSNLVAVTYEDSIEEIGTNKVSFAYMTPSTYLEASKKYKIEPLVYAIKNGSPTYKSVFVAPINSKISSIQDLKSKKIAFGSKMSTGSSLIPKAMLKAAGIELISLAAYDYLGSHDNVANAVISGEFDAGALMDSAAEDFKNSLKIIAYSDPIPQFPICAGNSIDEDLKLKMKDILLNIKDKNILQSIDKGYSAFTEAKNSDFEQIKKLLNI</sequence>
<evidence type="ECO:0000256" key="8">
    <source>
        <dbReference type="SAM" id="Phobius"/>
    </source>
</evidence>
<dbReference type="PRINTS" id="PR00260">
    <property type="entry name" value="CHEMTRNSDUCR"/>
</dbReference>
<dbReference type="InterPro" id="IPR004089">
    <property type="entry name" value="MCPsignal_dom"/>
</dbReference>
<dbReference type="GO" id="GO:0004888">
    <property type="term" value="F:transmembrane signaling receptor activity"/>
    <property type="evidence" value="ECO:0007669"/>
    <property type="project" value="InterPro"/>
</dbReference>
<feature type="transmembrane region" description="Helical" evidence="8">
    <location>
        <begin position="28"/>
        <end position="50"/>
    </location>
</feature>
<evidence type="ECO:0000313" key="11">
    <source>
        <dbReference type="Proteomes" id="UP000319296"/>
    </source>
</evidence>
<dbReference type="CDD" id="cd11386">
    <property type="entry name" value="MCP_signal"/>
    <property type="match status" value="1"/>
</dbReference>
<dbReference type="NCBIfam" id="TIGR01098">
    <property type="entry name" value="3A0109s03R"/>
    <property type="match status" value="1"/>
</dbReference>
<feature type="compositionally biased region" description="Basic and acidic residues" evidence="7">
    <location>
        <begin position="176"/>
        <end position="188"/>
    </location>
</feature>
<dbReference type="Proteomes" id="UP000319296">
    <property type="component" value="Unassembled WGS sequence"/>
</dbReference>
<evidence type="ECO:0000256" key="4">
    <source>
        <dbReference type="ARBA" id="ARBA00029447"/>
    </source>
</evidence>
<dbReference type="AlphaFoldDB" id="A0A519BQN0"/>
<dbReference type="SUPFAM" id="SSF53850">
    <property type="entry name" value="Periplasmic binding protein-like II"/>
    <property type="match status" value="1"/>
</dbReference>
<feature type="domain" description="Methyl-accepting transducer" evidence="9">
    <location>
        <begin position="133"/>
        <end position="369"/>
    </location>
</feature>
<evidence type="ECO:0000256" key="5">
    <source>
        <dbReference type="PROSITE-ProRule" id="PRU00284"/>
    </source>
</evidence>
<evidence type="ECO:0000313" key="10">
    <source>
        <dbReference type="EMBL" id="RZD19574.1"/>
    </source>
</evidence>
<dbReference type="GO" id="GO:0006935">
    <property type="term" value="P:chemotaxis"/>
    <property type="evidence" value="ECO:0007669"/>
    <property type="project" value="InterPro"/>
</dbReference>
<dbReference type="PANTHER" id="PTHR32089">
    <property type="entry name" value="METHYL-ACCEPTING CHEMOTAXIS PROTEIN MCPB"/>
    <property type="match status" value="1"/>
</dbReference>
<dbReference type="Gene3D" id="3.40.190.10">
    <property type="entry name" value="Periplasmic binding protein-like II"/>
    <property type="match status" value="2"/>
</dbReference>
<dbReference type="SUPFAM" id="SSF58104">
    <property type="entry name" value="Methyl-accepting chemotaxis protein (MCP) signaling domain"/>
    <property type="match status" value="1"/>
</dbReference>
<dbReference type="GO" id="GO:0007165">
    <property type="term" value="P:signal transduction"/>
    <property type="evidence" value="ECO:0007669"/>
    <property type="project" value="UniProtKB-KW"/>
</dbReference>
<evidence type="ECO:0000256" key="6">
    <source>
        <dbReference type="SAM" id="Coils"/>
    </source>
</evidence>